<sequence>MRKATARLQRLADKLTATDWHNGVAISIFDQATGAELHIGSGELDTRTPFFATHITKLFVSAIILQFVTENRLSLEDKMIDHIGYCSHCKELHVIDGVDYTDQITIRHLMSHTSGLGDFFLFKMQARSLRHSMIDGIDSSWSFEEVMQRARSHGGIAIPGESKKATYTESNYQLLGRIIENIEGKSLAEVIRDRIAGPLGLSSTYLYCDPSDHRPLNLMSRNREVYIPRAMASFQADGGVVTTAREGLIFIRAFFEGYLFDKAALPLLYDWRPLFFPARFGVGLLELQVPRWMALRHRLRMHTRHIFKRPPLCLGTVGLGNAVFLYAPDEGVYISGTANQLVDPERSVSLALRAIEEVARYGRHEVYGEKGISAQPAIGLAE</sequence>
<evidence type="ECO:0000259" key="1">
    <source>
        <dbReference type="Pfam" id="PF00144"/>
    </source>
</evidence>
<dbReference type="OrthoDB" id="5377981at2"/>
<dbReference type="SUPFAM" id="SSF56601">
    <property type="entry name" value="beta-lactamase/transpeptidase-like"/>
    <property type="match status" value="1"/>
</dbReference>
<dbReference type="InterPro" id="IPR012338">
    <property type="entry name" value="Beta-lactam/transpept-like"/>
</dbReference>
<dbReference type="Gene3D" id="3.40.710.10">
    <property type="entry name" value="DD-peptidase/beta-lactamase superfamily"/>
    <property type="match status" value="1"/>
</dbReference>
<proteinExistence type="predicted"/>
<gene>
    <name evidence="2" type="ORF">SAMN04487991_0124</name>
</gene>
<name>A0A1I3ISY6_9RHOB</name>
<dbReference type="AlphaFoldDB" id="A0A1I3ISY6"/>
<feature type="domain" description="Beta-lactamase-related" evidence="1">
    <location>
        <begin position="13"/>
        <end position="349"/>
    </location>
</feature>
<protein>
    <submittedName>
        <fullName evidence="2">CubicO group peptidase, beta-lactamase class C family</fullName>
    </submittedName>
</protein>
<dbReference type="STRING" id="588602.SAMN04487991_0124"/>
<dbReference type="EMBL" id="FORH01000001">
    <property type="protein sequence ID" value="SFI51012.1"/>
    <property type="molecule type" value="Genomic_DNA"/>
</dbReference>
<keyword evidence="3" id="KW-1185">Reference proteome</keyword>
<evidence type="ECO:0000313" key="2">
    <source>
        <dbReference type="EMBL" id="SFI51012.1"/>
    </source>
</evidence>
<dbReference type="PANTHER" id="PTHR46825">
    <property type="entry name" value="D-ALANYL-D-ALANINE-CARBOXYPEPTIDASE/ENDOPEPTIDASE AMPH"/>
    <property type="match status" value="1"/>
</dbReference>
<organism evidence="2 3">
    <name type="scientific">Celeribacter neptunius</name>
    <dbReference type="NCBI Taxonomy" id="588602"/>
    <lineage>
        <taxon>Bacteria</taxon>
        <taxon>Pseudomonadati</taxon>
        <taxon>Pseudomonadota</taxon>
        <taxon>Alphaproteobacteria</taxon>
        <taxon>Rhodobacterales</taxon>
        <taxon>Roseobacteraceae</taxon>
        <taxon>Celeribacter</taxon>
    </lineage>
</organism>
<dbReference type="Pfam" id="PF00144">
    <property type="entry name" value="Beta-lactamase"/>
    <property type="match status" value="1"/>
</dbReference>
<dbReference type="RefSeq" id="WP_090055619.1">
    <property type="nucleotide sequence ID" value="NZ_FORH01000001.1"/>
</dbReference>
<dbReference type="InterPro" id="IPR050491">
    <property type="entry name" value="AmpC-like"/>
</dbReference>
<reference evidence="3" key="1">
    <citation type="submission" date="2016-10" db="EMBL/GenBank/DDBJ databases">
        <authorList>
            <person name="Varghese N."/>
            <person name="Submissions S."/>
        </authorList>
    </citation>
    <scope>NUCLEOTIDE SEQUENCE [LARGE SCALE GENOMIC DNA]</scope>
    <source>
        <strain evidence="3">DSM 26471</strain>
    </source>
</reference>
<accession>A0A1I3ISY6</accession>
<dbReference type="Proteomes" id="UP000199630">
    <property type="component" value="Unassembled WGS sequence"/>
</dbReference>
<evidence type="ECO:0000313" key="3">
    <source>
        <dbReference type="Proteomes" id="UP000199630"/>
    </source>
</evidence>
<dbReference type="PANTHER" id="PTHR46825:SF9">
    <property type="entry name" value="BETA-LACTAMASE-RELATED DOMAIN-CONTAINING PROTEIN"/>
    <property type="match status" value="1"/>
</dbReference>
<dbReference type="InterPro" id="IPR001466">
    <property type="entry name" value="Beta-lactam-related"/>
</dbReference>